<name>A0A917UYR2_9BACI</name>
<keyword evidence="1" id="KW-0472">Membrane</keyword>
<reference evidence="2" key="1">
    <citation type="journal article" date="2014" name="Int. J. Syst. Evol. Microbiol.">
        <title>Complete genome sequence of Corynebacterium casei LMG S-19264T (=DSM 44701T), isolated from a smear-ripened cheese.</title>
        <authorList>
            <consortium name="US DOE Joint Genome Institute (JGI-PGF)"/>
            <person name="Walter F."/>
            <person name="Albersmeier A."/>
            <person name="Kalinowski J."/>
            <person name="Ruckert C."/>
        </authorList>
    </citation>
    <scope>NUCLEOTIDE SEQUENCE</scope>
    <source>
        <strain evidence="2">JCM 12580</strain>
    </source>
</reference>
<sequence>MAGDKHSKDGGTHDESRRKFIKNTGMVAGGVVGGSLLGGLFTSQLTENQDTQTKSGHKEANFQEALQFFTRRDDFNVLQAATERIFPKNDHGPGAIGLGVPYYIDKQLAGLWGINGRDYRHSPFMPQTQKEVPNPELHPEQSALNRGLIFIHGLRRMNEESQKRFNQRFDEAEEDQQIEVMQDVEHDNVKMTGIAPSDFFFLLRQATLEGAYSDPLYGGNKNMEGWKMKNFPGAQPSYANVIEQDEFVQMEPISLTDYQGN</sequence>
<proteinExistence type="predicted"/>
<keyword evidence="3" id="KW-1185">Reference proteome</keyword>
<comment type="caution">
    <text evidence="2">The sequence shown here is derived from an EMBL/GenBank/DDBJ whole genome shotgun (WGS) entry which is preliminary data.</text>
</comment>
<dbReference type="AlphaFoldDB" id="A0A917UYR2"/>
<reference evidence="2" key="2">
    <citation type="submission" date="2020-09" db="EMBL/GenBank/DDBJ databases">
        <authorList>
            <person name="Sun Q."/>
            <person name="Ohkuma M."/>
        </authorList>
    </citation>
    <scope>NUCLEOTIDE SEQUENCE</scope>
    <source>
        <strain evidence="2">JCM 12580</strain>
    </source>
</reference>
<dbReference type="EMBL" id="BMNQ01000027">
    <property type="protein sequence ID" value="GGJ97749.1"/>
    <property type="molecule type" value="Genomic_DNA"/>
</dbReference>
<accession>A0A917UYR2</accession>
<evidence type="ECO:0000256" key="1">
    <source>
        <dbReference type="SAM" id="Phobius"/>
    </source>
</evidence>
<dbReference type="Pfam" id="PF13618">
    <property type="entry name" value="Gluconate_2-dh3"/>
    <property type="match status" value="1"/>
</dbReference>
<keyword evidence="1" id="KW-0812">Transmembrane</keyword>
<dbReference type="InterPro" id="IPR027056">
    <property type="entry name" value="Gluconate_2DH_su3"/>
</dbReference>
<organism evidence="2 3">
    <name type="scientific">Lentibacillus kapialis</name>
    <dbReference type="NCBI Taxonomy" id="340214"/>
    <lineage>
        <taxon>Bacteria</taxon>
        <taxon>Bacillati</taxon>
        <taxon>Bacillota</taxon>
        <taxon>Bacilli</taxon>
        <taxon>Bacillales</taxon>
        <taxon>Bacillaceae</taxon>
        <taxon>Lentibacillus</taxon>
    </lineage>
</organism>
<dbReference type="Proteomes" id="UP000658382">
    <property type="component" value="Unassembled WGS sequence"/>
</dbReference>
<feature type="transmembrane region" description="Helical" evidence="1">
    <location>
        <begin position="20"/>
        <end position="41"/>
    </location>
</feature>
<dbReference type="NCBIfam" id="TIGR01409">
    <property type="entry name" value="TAT_signal_seq"/>
    <property type="match status" value="1"/>
</dbReference>
<dbReference type="RefSeq" id="WP_188632971.1">
    <property type="nucleotide sequence ID" value="NZ_BMNQ01000027.1"/>
</dbReference>
<evidence type="ECO:0000313" key="3">
    <source>
        <dbReference type="Proteomes" id="UP000658382"/>
    </source>
</evidence>
<protein>
    <submittedName>
        <fullName evidence="2">Oxidoreductase</fullName>
    </submittedName>
</protein>
<dbReference type="InterPro" id="IPR019546">
    <property type="entry name" value="TAT_signal_bac_arc"/>
</dbReference>
<gene>
    <name evidence="2" type="ORF">GCM10007063_20120</name>
</gene>
<keyword evidence="1" id="KW-1133">Transmembrane helix</keyword>
<evidence type="ECO:0000313" key="2">
    <source>
        <dbReference type="EMBL" id="GGJ97749.1"/>
    </source>
</evidence>